<dbReference type="PROSITE" id="PS50082">
    <property type="entry name" value="WD_REPEATS_2"/>
    <property type="match status" value="1"/>
</dbReference>
<dbReference type="PROSITE" id="PS50294">
    <property type="entry name" value="WD_REPEATS_REGION"/>
    <property type="match status" value="1"/>
</dbReference>
<name>A0A8S1WAM4_PAROT</name>
<keyword evidence="5" id="KW-1185">Reference proteome</keyword>
<evidence type="ECO:0000256" key="1">
    <source>
        <dbReference type="PROSITE-ProRule" id="PRU00221"/>
    </source>
</evidence>
<dbReference type="PANTHER" id="PTHR19920">
    <property type="entry name" value="WD40 PROTEIN CIAO1"/>
    <property type="match status" value="1"/>
</dbReference>
<evidence type="ECO:0000313" key="4">
    <source>
        <dbReference type="EMBL" id="CAD8185624.1"/>
    </source>
</evidence>
<dbReference type="AlphaFoldDB" id="A0A8S1WAM4"/>
<dbReference type="EMBL" id="CAJJDP010000085">
    <property type="protein sequence ID" value="CAD8185624.1"/>
    <property type="molecule type" value="Genomic_DNA"/>
</dbReference>
<protein>
    <submittedName>
        <fullName evidence="3">Uncharacterized protein</fullName>
    </submittedName>
</protein>
<dbReference type="Proteomes" id="UP000683925">
    <property type="component" value="Unassembled WGS sequence"/>
</dbReference>
<feature type="region of interest" description="Disordered" evidence="2">
    <location>
        <begin position="1"/>
        <end position="25"/>
    </location>
</feature>
<feature type="compositionally biased region" description="Polar residues" evidence="2">
    <location>
        <begin position="7"/>
        <end position="18"/>
    </location>
</feature>
<dbReference type="PANTHER" id="PTHR19920:SF0">
    <property type="entry name" value="CYTOSOLIC IRON-SULFUR PROTEIN ASSEMBLY PROTEIN CIAO1-RELATED"/>
    <property type="match status" value="1"/>
</dbReference>
<dbReference type="Pfam" id="PF00400">
    <property type="entry name" value="WD40"/>
    <property type="match status" value="3"/>
</dbReference>
<evidence type="ECO:0000313" key="3">
    <source>
        <dbReference type="EMBL" id="CAD8185622.1"/>
    </source>
</evidence>
<reference evidence="3" key="1">
    <citation type="submission" date="2021-01" db="EMBL/GenBank/DDBJ databases">
        <authorList>
            <consortium name="Genoscope - CEA"/>
            <person name="William W."/>
        </authorList>
    </citation>
    <scope>NUCLEOTIDE SEQUENCE</scope>
</reference>
<sequence>MIRTRRQSINNQKLNEQQSEQKKTCRPDQQSEFSFQLIKEIDLKLETTTYTISIKQNNKIIVASEGCNIKIFQLSNLALKQIQIFMNNEYFVTTSCFLKKKPLLITGSEDETITIWPSNLFSQNKFLIKLKGHQNHIRSIIAHPTDQLIISGGADYCIRFWSTQKNFKCIQVIDEQRIIYCLSINQQGNQLISCGEDNYIFVRTGSENQRWLLKQRINANRIGYRLCFLSTNSFVFQPNFRMQGKNTLYIYSLDCFDKYIIQEQVAVSGGDQYCTFFFPSKFIPLKQILINKNGQTINIIQVSIQEGNKNLLQNQCWKFTLKQSIEYGKGTDGNIFGTVSDDGEFLISWDDESKSIQVRQYLAN</sequence>
<organism evidence="3 5">
    <name type="scientific">Paramecium octaurelia</name>
    <dbReference type="NCBI Taxonomy" id="43137"/>
    <lineage>
        <taxon>Eukaryota</taxon>
        <taxon>Sar</taxon>
        <taxon>Alveolata</taxon>
        <taxon>Ciliophora</taxon>
        <taxon>Intramacronucleata</taxon>
        <taxon>Oligohymenophorea</taxon>
        <taxon>Peniculida</taxon>
        <taxon>Parameciidae</taxon>
        <taxon>Paramecium</taxon>
    </lineage>
</organism>
<keyword evidence="1" id="KW-0853">WD repeat</keyword>
<dbReference type="SMART" id="SM00320">
    <property type="entry name" value="WD40"/>
    <property type="match status" value="3"/>
</dbReference>
<evidence type="ECO:0000313" key="5">
    <source>
        <dbReference type="Proteomes" id="UP000683925"/>
    </source>
</evidence>
<dbReference type="OrthoDB" id="71437at2759"/>
<evidence type="ECO:0000256" key="2">
    <source>
        <dbReference type="SAM" id="MobiDB-lite"/>
    </source>
</evidence>
<comment type="caution">
    <text evidence="3">The sequence shown here is derived from an EMBL/GenBank/DDBJ whole genome shotgun (WGS) entry which is preliminary data.</text>
</comment>
<proteinExistence type="predicted"/>
<dbReference type="EMBL" id="CAJJDP010000085">
    <property type="protein sequence ID" value="CAD8185622.1"/>
    <property type="molecule type" value="Genomic_DNA"/>
</dbReference>
<accession>A0A8S1WAM4</accession>
<dbReference type="InterPro" id="IPR001680">
    <property type="entry name" value="WD40_rpt"/>
</dbReference>
<gene>
    <name evidence="3" type="ORF">POCTA_138.1.T0860056</name>
    <name evidence="4" type="ORF">POCTA_138.1.T0860057</name>
</gene>
<dbReference type="GO" id="GO:0016226">
    <property type="term" value="P:iron-sulfur cluster assembly"/>
    <property type="evidence" value="ECO:0007669"/>
    <property type="project" value="TreeGrafter"/>
</dbReference>
<dbReference type="GO" id="GO:0097361">
    <property type="term" value="C:cytosolic [4Fe-4S] assembly targeting complex"/>
    <property type="evidence" value="ECO:0007669"/>
    <property type="project" value="TreeGrafter"/>
</dbReference>
<feature type="repeat" description="WD" evidence="1">
    <location>
        <begin position="130"/>
        <end position="162"/>
    </location>
</feature>